<dbReference type="Pfam" id="PF23141">
    <property type="entry name" value="Ig_NOMO"/>
    <property type="match status" value="1"/>
</dbReference>
<dbReference type="PANTHER" id="PTHR23303">
    <property type="entry name" value="CARBOXYPEPTIDASE REGULATORY REGION-CONTAINING"/>
    <property type="match status" value="1"/>
</dbReference>
<evidence type="ECO:0000313" key="12">
    <source>
        <dbReference type="EMBL" id="CAI5450836.1"/>
    </source>
</evidence>
<evidence type="ECO:0000256" key="2">
    <source>
        <dbReference type="ARBA" id="ARBA00022692"/>
    </source>
</evidence>
<organism evidence="12 13">
    <name type="scientific">Caenorhabditis angaria</name>
    <dbReference type="NCBI Taxonomy" id="860376"/>
    <lineage>
        <taxon>Eukaryota</taxon>
        <taxon>Metazoa</taxon>
        <taxon>Ecdysozoa</taxon>
        <taxon>Nematoda</taxon>
        <taxon>Chromadorea</taxon>
        <taxon>Rhabditida</taxon>
        <taxon>Rhabditina</taxon>
        <taxon>Rhabditomorpha</taxon>
        <taxon>Rhabditoidea</taxon>
        <taxon>Rhabditidae</taxon>
        <taxon>Peloderinae</taxon>
        <taxon>Caenorhabditis</taxon>
    </lineage>
</organism>
<reference evidence="12" key="1">
    <citation type="submission" date="2022-11" db="EMBL/GenBank/DDBJ databases">
        <authorList>
            <person name="Kikuchi T."/>
        </authorList>
    </citation>
    <scope>NUCLEOTIDE SEQUENCE</scope>
    <source>
        <strain evidence="12">PS1010</strain>
    </source>
</reference>
<evidence type="ECO:0000256" key="4">
    <source>
        <dbReference type="ARBA" id="ARBA00022824"/>
    </source>
</evidence>
<comment type="subcellular location">
    <subcellularLocation>
        <location evidence="1">Endoplasmic reticulum membrane</location>
        <topology evidence="1">Single-pass type I membrane protein</topology>
    </subcellularLocation>
</comment>
<evidence type="ECO:0000256" key="6">
    <source>
        <dbReference type="ARBA" id="ARBA00023136"/>
    </source>
</evidence>
<proteinExistence type="predicted"/>
<dbReference type="InterPro" id="IPR051417">
    <property type="entry name" value="SDr/BOS_complex"/>
</dbReference>
<dbReference type="InterPro" id="IPR055073">
    <property type="entry name" value="NOMO1-like_9th"/>
</dbReference>
<dbReference type="EMBL" id="CANHGI010000005">
    <property type="protein sequence ID" value="CAI5450836.1"/>
    <property type="molecule type" value="Genomic_DNA"/>
</dbReference>
<sequence length="1098" mass="118754">MGLLNCLVLSLLVAATTANVYSCGGFVKSSASIDFSKITVKLLTTEGHLKHEEEVNPSNGYFMIPVYSKGQYSLKVSSPAGYYFEPDTFDFKLDGVNDPCSKNEDIIFKLNGFSIRGVVDGAGAGLNLVLKSSSGEQIDSTVTTDGGKYEMKAPSGKYEVSTGAGASECISRGKANVEVSGAPVEVKPNLKISGYQLNVDTNNFASVTINIFSQAKIDLPNVKCSQNQSPNIPNSHSFNCELGKTNNAGKLSVACVPSANYYLTASFGNIQFAPSTQQITVSQSASNAKFVAESASSKVRVTANGKPFSDVNVLLNGKSIGKSDSNGYITLEGLKEGTSQSVTAEAKNVHFSVSKITVKFPTVSINDITVTKFDICGTVEKSENGVIESLKLSNNIEIRPNSDGSFCQSVAPGLYTIESSDKTSSLTPKSLQIDVTSKPILDLRFTHFKTDANVRVSCIGACPTSTVSLYLSGNNLVRSVKGTDVFIFEGIGPGTYKAKLDDNGRGCWENSELNLVVEQSKQQPTVHFVQNGFAAKIQLSHEADIKWENVDKKQLHGEAHHQGNEPLSICVPNAGVYSVSLNSCYKFERQQFEMNVPFEGVLKESAIAARIGGIVDLQGDKSAGVHIKIKSPTGERDVSVNNDGTFHFDEPLSSTGQNVHLVPSSSARLFEPTSKSIKVSGKCIQNAVQFQSFRGIFIDGQIRPAVEKVAIKAVLKSDPSVIISLNSDKNGNFKIGPVKKVEDYDISASLDGYRFSGSNGIFESIKLSQLSITVLDENTNEPLDGVLLSLVGGKDYRSNNVLDSTASKNFVDLAPGEYFIRAILQEYKFNPSTTTIQVKQGVHENVIVKGKRVSYSVFGKIREMSGSAVQDVVVEALSTGCDSHQSEAPTGSDGSFRLRGLLPNCKYNVYAKSYTDGSAAPHSFPGQFTVSMTSEDVKNLEFIATTIEKTTDAAIEIDMSTLKDIQSVRVVIHKENELVQTASIPFPQHLFYLSHLPRDGSRYNIRVEAEKPPMAFVAKTSYFIADAPIRVVRIPLTSSKKASEVDISFGSLMSLPFFVCLALAFFNQNRVLELLQSVYQFATAPNPTGDSPSQRKRK</sequence>
<comment type="caution">
    <text evidence="12">The sequence shown here is derived from an EMBL/GenBank/DDBJ whole genome shotgun (WGS) entry which is preliminary data.</text>
</comment>
<feature type="signal peptide" evidence="7">
    <location>
        <begin position="1"/>
        <end position="18"/>
    </location>
</feature>
<name>A0A9P1N7E5_9PELO</name>
<dbReference type="PANTHER" id="PTHR23303:SF14">
    <property type="entry name" value="BOS COMPLEX SUBUNIT NOMO1-RELATED"/>
    <property type="match status" value="1"/>
</dbReference>
<evidence type="ECO:0000256" key="7">
    <source>
        <dbReference type="SAM" id="SignalP"/>
    </source>
</evidence>
<protein>
    <submittedName>
        <fullName evidence="12">Uncharacterized protein</fullName>
    </submittedName>
</protein>
<gene>
    <name evidence="12" type="ORF">CAMP_LOCUS13473</name>
</gene>
<feature type="domain" description="NOMO seventh transthyretin-like" evidence="10">
    <location>
        <begin position="536"/>
        <end position="596"/>
    </location>
</feature>
<feature type="chain" id="PRO_5040453911" evidence="7">
    <location>
        <begin position="19"/>
        <end position="1098"/>
    </location>
</feature>
<dbReference type="AlphaFoldDB" id="A0A9P1N7E5"/>
<evidence type="ECO:0000313" key="13">
    <source>
        <dbReference type="Proteomes" id="UP001152747"/>
    </source>
</evidence>
<dbReference type="GO" id="GO:0005789">
    <property type="term" value="C:endoplasmic reticulum membrane"/>
    <property type="evidence" value="ECO:0007669"/>
    <property type="project" value="UniProtKB-SubCell"/>
</dbReference>
<keyword evidence="2" id="KW-0812">Transmembrane</keyword>
<dbReference type="InterPro" id="IPR055075">
    <property type="entry name" value="NOMO-like_N"/>
</dbReference>
<feature type="domain" description="NOMO-like N-terminal beta-sandwich" evidence="8">
    <location>
        <begin position="24"/>
        <end position="108"/>
    </location>
</feature>
<keyword evidence="6" id="KW-0472">Membrane</keyword>
<dbReference type="Proteomes" id="UP001152747">
    <property type="component" value="Unassembled WGS sequence"/>
</dbReference>
<feature type="domain" description="NOMO fifth transthyretin-like" evidence="11">
    <location>
        <begin position="384"/>
        <end position="445"/>
    </location>
</feature>
<evidence type="ECO:0000259" key="9">
    <source>
        <dbReference type="Pfam" id="PF22902"/>
    </source>
</evidence>
<evidence type="ECO:0000259" key="10">
    <source>
        <dbReference type="Pfam" id="PF23141"/>
    </source>
</evidence>
<dbReference type="Pfam" id="PF22902">
    <property type="entry name" value="NOMO1-like_9th"/>
    <property type="match status" value="1"/>
</dbReference>
<evidence type="ECO:0000256" key="3">
    <source>
        <dbReference type="ARBA" id="ARBA00022729"/>
    </source>
</evidence>
<keyword evidence="13" id="KW-1185">Reference proteome</keyword>
<evidence type="ECO:0000256" key="5">
    <source>
        <dbReference type="ARBA" id="ARBA00022989"/>
    </source>
</evidence>
<dbReference type="Pfam" id="PF23194">
    <property type="entry name" value="NOMO_5th"/>
    <property type="match status" value="1"/>
</dbReference>
<dbReference type="InterPro" id="IPR056190">
    <property type="entry name" value="NOMO_5th"/>
</dbReference>
<evidence type="ECO:0000256" key="1">
    <source>
        <dbReference type="ARBA" id="ARBA00004115"/>
    </source>
</evidence>
<keyword evidence="4" id="KW-0256">Endoplasmic reticulum</keyword>
<dbReference type="InterPro" id="IPR056319">
    <property type="entry name" value="NOMO_7th"/>
</dbReference>
<accession>A0A9P1N7E5</accession>
<dbReference type="OrthoDB" id="10263633at2759"/>
<feature type="domain" description="NOMO-like ninth beta-sandwich" evidence="9">
    <location>
        <begin position="694"/>
        <end position="760"/>
    </location>
</feature>
<keyword evidence="3 7" id="KW-0732">Signal</keyword>
<keyword evidence="5" id="KW-1133">Transmembrane helix</keyword>
<dbReference type="Pfam" id="PF22898">
    <property type="entry name" value="NOMO1-like_1st"/>
    <property type="match status" value="1"/>
</dbReference>
<evidence type="ECO:0000259" key="8">
    <source>
        <dbReference type="Pfam" id="PF22898"/>
    </source>
</evidence>
<evidence type="ECO:0000259" key="11">
    <source>
        <dbReference type="Pfam" id="PF23194"/>
    </source>
</evidence>